<accession>A0A8B6BRG5</accession>
<reference evidence="3" key="1">
    <citation type="submission" date="2018-11" db="EMBL/GenBank/DDBJ databases">
        <authorList>
            <person name="Alioto T."/>
            <person name="Alioto T."/>
        </authorList>
    </citation>
    <scope>NUCLEOTIDE SEQUENCE</scope>
</reference>
<keyword evidence="1" id="KW-0863">Zinc-finger</keyword>
<dbReference type="CDD" id="cd19757">
    <property type="entry name" value="Bbox1"/>
    <property type="match status" value="1"/>
</dbReference>
<dbReference type="Proteomes" id="UP000596742">
    <property type="component" value="Unassembled WGS sequence"/>
</dbReference>
<gene>
    <name evidence="3" type="ORF">MGAL_10B070526</name>
</gene>
<evidence type="ECO:0000313" key="3">
    <source>
        <dbReference type="EMBL" id="VDH94202.1"/>
    </source>
</evidence>
<dbReference type="AlphaFoldDB" id="A0A8B6BRG5"/>
<dbReference type="EMBL" id="UYJE01000556">
    <property type="protein sequence ID" value="VDH94202.1"/>
    <property type="molecule type" value="Genomic_DNA"/>
</dbReference>
<evidence type="ECO:0000313" key="4">
    <source>
        <dbReference type="Proteomes" id="UP000596742"/>
    </source>
</evidence>
<proteinExistence type="predicted"/>
<dbReference type="InterPro" id="IPR047153">
    <property type="entry name" value="TRIM45/56/19-like"/>
</dbReference>
<evidence type="ECO:0000256" key="1">
    <source>
        <dbReference type="PROSITE-ProRule" id="PRU00024"/>
    </source>
</evidence>
<dbReference type="GO" id="GO:0061630">
    <property type="term" value="F:ubiquitin protein ligase activity"/>
    <property type="evidence" value="ECO:0007669"/>
    <property type="project" value="TreeGrafter"/>
</dbReference>
<feature type="domain" description="B box-type" evidence="2">
    <location>
        <begin position="56"/>
        <end position="96"/>
    </location>
</feature>
<dbReference type="GO" id="GO:0005654">
    <property type="term" value="C:nucleoplasm"/>
    <property type="evidence" value="ECO:0007669"/>
    <property type="project" value="TreeGrafter"/>
</dbReference>
<dbReference type="SMART" id="SM00336">
    <property type="entry name" value="BBOX"/>
    <property type="match status" value="2"/>
</dbReference>
<dbReference type="InterPro" id="IPR000315">
    <property type="entry name" value="Znf_B-box"/>
</dbReference>
<dbReference type="SUPFAM" id="SSF57845">
    <property type="entry name" value="B-box zinc-binding domain"/>
    <property type="match status" value="1"/>
</dbReference>
<dbReference type="Gene3D" id="3.30.160.60">
    <property type="entry name" value="Classic Zinc Finger"/>
    <property type="match status" value="1"/>
</dbReference>
<keyword evidence="1" id="KW-0479">Metal-binding</keyword>
<comment type="caution">
    <text evidence="3">The sequence shown here is derived from an EMBL/GenBank/DDBJ whole genome shotgun (WGS) entry which is preliminary data.</text>
</comment>
<evidence type="ECO:0000259" key="2">
    <source>
        <dbReference type="PROSITE" id="PS50119"/>
    </source>
</evidence>
<sequence>MAQAAASTCEICTAGPGEQYCQQCNQLFCGNCKLSHLRATSCKSHTFLSGRHINQEEKLLCTEHTESFLFYCHDCDTPVCRICSVEKHSRHLMTDLTKSTIKLKSELAKSIESKITTSRQNINKIEIETNTYREIVKTVIKTITDEGNYWKNLIDKKVEALIKIVQDKELKEIQNMNAYIEVYNEVVENGQTLQTNMMTMETTADVLLLKKLQQLETDVEQIVLKQVPDAPFMSFRKRELSGTEIDNIFGELVFR</sequence>
<keyword evidence="1" id="KW-0862">Zinc</keyword>
<dbReference type="PROSITE" id="PS50119">
    <property type="entry name" value="ZF_BBOX"/>
    <property type="match status" value="2"/>
</dbReference>
<dbReference type="PANTHER" id="PTHR25462">
    <property type="entry name" value="BONUS, ISOFORM C-RELATED"/>
    <property type="match status" value="1"/>
</dbReference>
<keyword evidence="4" id="KW-1185">Reference proteome</keyword>
<dbReference type="OrthoDB" id="6087422at2759"/>
<organism evidence="3 4">
    <name type="scientific">Mytilus galloprovincialis</name>
    <name type="common">Mediterranean mussel</name>
    <dbReference type="NCBI Taxonomy" id="29158"/>
    <lineage>
        <taxon>Eukaryota</taxon>
        <taxon>Metazoa</taxon>
        <taxon>Spiralia</taxon>
        <taxon>Lophotrochozoa</taxon>
        <taxon>Mollusca</taxon>
        <taxon>Bivalvia</taxon>
        <taxon>Autobranchia</taxon>
        <taxon>Pteriomorphia</taxon>
        <taxon>Mytilida</taxon>
        <taxon>Mytiloidea</taxon>
        <taxon>Mytilidae</taxon>
        <taxon>Mytilinae</taxon>
        <taxon>Mytilus</taxon>
    </lineage>
</organism>
<protein>
    <recommendedName>
        <fullName evidence="2">B box-type domain-containing protein</fullName>
    </recommendedName>
</protein>
<dbReference type="Pfam" id="PF00643">
    <property type="entry name" value="zf-B_box"/>
    <property type="match status" value="1"/>
</dbReference>
<dbReference type="PANTHER" id="PTHR25462:SF305">
    <property type="entry name" value="RING-TYPE DOMAIN-CONTAINING PROTEIN"/>
    <property type="match status" value="1"/>
</dbReference>
<feature type="domain" description="B box-type" evidence="2">
    <location>
        <begin position="4"/>
        <end position="50"/>
    </location>
</feature>
<name>A0A8B6BRG5_MYTGA</name>
<dbReference type="GO" id="GO:0008270">
    <property type="term" value="F:zinc ion binding"/>
    <property type="evidence" value="ECO:0007669"/>
    <property type="project" value="UniProtKB-KW"/>
</dbReference>